<keyword evidence="1" id="KW-0472">Membrane</keyword>
<gene>
    <name evidence="2" type="ORF">RICGR_0059</name>
</gene>
<reference evidence="2" key="1">
    <citation type="submission" date="2006-04" db="EMBL/GenBank/DDBJ databases">
        <authorList>
            <person name="Seshadri R."/>
            <person name="Federici B.A."/>
        </authorList>
    </citation>
    <scope>NUCLEOTIDE SEQUENCE [LARGE SCALE GENOMIC DNA]</scope>
</reference>
<keyword evidence="1" id="KW-1133">Transmembrane helix</keyword>
<keyword evidence="1" id="KW-0812">Transmembrane</keyword>
<evidence type="ECO:0000256" key="1">
    <source>
        <dbReference type="SAM" id="Phobius"/>
    </source>
</evidence>
<accession>A8PKW2</accession>
<dbReference type="STRING" id="59196.RICGR_0059"/>
<dbReference type="RefSeq" id="WP_006035597.1">
    <property type="nucleotide sequence ID" value="NZ_AAQJ02000001.1"/>
</dbReference>
<feature type="transmembrane region" description="Helical" evidence="1">
    <location>
        <begin position="307"/>
        <end position="329"/>
    </location>
</feature>
<name>A8PKW2_9COXI</name>
<proteinExistence type="predicted"/>
<organism evidence="2 3">
    <name type="scientific">Rickettsiella grylli</name>
    <dbReference type="NCBI Taxonomy" id="59196"/>
    <lineage>
        <taxon>Bacteria</taxon>
        <taxon>Pseudomonadati</taxon>
        <taxon>Pseudomonadota</taxon>
        <taxon>Gammaproteobacteria</taxon>
        <taxon>Legionellales</taxon>
        <taxon>Coxiellaceae</taxon>
        <taxon>Rickettsiella</taxon>
    </lineage>
</organism>
<sequence length="355" mass="41454">MLKGQLLELSFETEWLNALQEFAYPSHVEDRVQVVEDLKRMYGLTIKDESGEWSYIKHDQDFNTDAQLLQRKTGIGPDPDEVFLFRIGKLNEKFKRLLLQNFHQGGMFYTARQFLTFHINSLGFTPNVNQGHKHHIICEFGSEKLVVTEKFSVKKLGFLPVDMLQKVFAQAGELLSFDLDPSEKEKIVYIQNYIRTKLGENNRQKIGLRPIDQKAMPFVFGTEQGENLIEFTVKHTITLDPKSMEINIKKLSEEDVSFKIQSQFHDLHPKSSKFTFSKLLSLDFPCALPSFFEKSHRNKMNELILKAYRDFILILFNIIIHLISSPIVIPQKKTFLFSSFEVYEPQNSFPYRMRP</sequence>
<dbReference type="AlphaFoldDB" id="A8PKW2"/>
<keyword evidence="3" id="KW-1185">Reference proteome</keyword>
<comment type="caution">
    <text evidence="2">The sequence shown here is derived from an EMBL/GenBank/DDBJ whole genome shotgun (WGS) entry which is preliminary data.</text>
</comment>
<protein>
    <submittedName>
        <fullName evidence="2">Uncharacterized protein</fullName>
    </submittedName>
</protein>
<dbReference type="EMBL" id="AAQJ02000001">
    <property type="protein sequence ID" value="EDP46623.1"/>
    <property type="molecule type" value="Genomic_DNA"/>
</dbReference>
<evidence type="ECO:0000313" key="3">
    <source>
        <dbReference type="Proteomes" id="UP000054075"/>
    </source>
</evidence>
<evidence type="ECO:0000313" key="2">
    <source>
        <dbReference type="EMBL" id="EDP46623.1"/>
    </source>
</evidence>
<reference evidence="2" key="2">
    <citation type="submission" date="2007-10" db="EMBL/GenBank/DDBJ databases">
        <authorList>
            <person name="Myers G.S."/>
        </authorList>
    </citation>
    <scope>NUCLEOTIDE SEQUENCE [LARGE SCALE GENOMIC DNA]</scope>
</reference>
<dbReference type="Proteomes" id="UP000054075">
    <property type="component" value="Unassembled WGS sequence"/>
</dbReference>